<dbReference type="InterPro" id="IPR007111">
    <property type="entry name" value="NACHT_NTPase"/>
</dbReference>
<evidence type="ECO:0000259" key="1">
    <source>
        <dbReference type="Pfam" id="PF05729"/>
    </source>
</evidence>
<dbReference type="PANTHER" id="PTHR46312">
    <property type="entry name" value="NACHT DOMAIN-CONTAINING PROTEIN"/>
    <property type="match status" value="1"/>
</dbReference>
<dbReference type="Gene3D" id="3.40.50.300">
    <property type="entry name" value="P-loop containing nucleotide triphosphate hydrolases"/>
    <property type="match status" value="1"/>
</dbReference>
<dbReference type="AlphaFoldDB" id="A0A2G8JFE3"/>
<dbReference type="InterPro" id="IPR027417">
    <property type="entry name" value="P-loop_NTPase"/>
</dbReference>
<dbReference type="Pfam" id="PF05729">
    <property type="entry name" value="NACHT"/>
    <property type="match status" value="1"/>
</dbReference>
<keyword evidence="3" id="KW-1185">Reference proteome</keyword>
<protein>
    <submittedName>
        <fullName evidence="2">Putative NLR family CARD domain-containing protein 4</fullName>
    </submittedName>
</protein>
<feature type="domain" description="NACHT" evidence="1">
    <location>
        <begin position="199"/>
        <end position="351"/>
    </location>
</feature>
<dbReference type="Proteomes" id="UP000230750">
    <property type="component" value="Unassembled WGS sequence"/>
</dbReference>
<dbReference type="PANTHER" id="PTHR46312:SF2">
    <property type="entry name" value="NUCLEOTIDE-BINDING OLIGOMERIZATION DOMAIN-CONTAINING PROTEIN 2-LIKE"/>
    <property type="match status" value="1"/>
</dbReference>
<reference evidence="2 3" key="1">
    <citation type="journal article" date="2017" name="PLoS Biol.">
        <title>The sea cucumber genome provides insights into morphological evolution and visceral regeneration.</title>
        <authorList>
            <person name="Zhang X."/>
            <person name="Sun L."/>
            <person name="Yuan J."/>
            <person name="Sun Y."/>
            <person name="Gao Y."/>
            <person name="Zhang L."/>
            <person name="Li S."/>
            <person name="Dai H."/>
            <person name="Hamel J.F."/>
            <person name="Liu C."/>
            <person name="Yu Y."/>
            <person name="Liu S."/>
            <person name="Lin W."/>
            <person name="Guo K."/>
            <person name="Jin S."/>
            <person name="Xu P."/>
            <person name="Storey K.B."/>
            <person name="Huan P."/>
            <person name="Zhang T."/>
            <person name="Zhou Y."/>
            <person name="Zhang J."/>
            <person name="Lin C."/>
            <person name="Li X."/>
            <person name="Xing L."/>
            <person name="Huo D."/>
            <person name="Sun M."/>
            <person name="Wang L."/>
            <person name="Mercier A."/>
            <person name="Li F."/>
            <person name="Yang H."/>
            <person name="Xiang J."/>
        </authorList>
    </citation>
    <scope>NUCLEOTIDE SEQUENCE [LARGE SCALE GENOMIC DNA]</scope>
    <source>
        <strain evidence="2">Shaxun</strain>
        <tissue evidence="2">Muscle</tissue>
    </source>
</reference>
<dbReference type="EMBL" id="MRZV01002169">
    <property type="protein sequence ID" value="PIK34453.1"/>
    <property type="molecule type" value="Genomic_DNA"/>
</dbReference>
<organism evidence="2 3">
    <name type="scientific">Stichopus japonicus</name>
    <name type="common">Sea cucumber</name>
    <dbReference type="NCBI Taxonomy" id="307972"/>
    <lineage>
        <taxon>Eukaryota</taxon>
        <taxon>Metazoa</taxon>
        <taxon>Echinodermata</taxon>
        <taxon>Eleutherozoa</taxon>
        <taxon>Echinozoa</taxon>
        <taxon>Holothuroidea</taxon>
        <taxon>Aspidochirotacea</taxon>
        <taxon>Aspidochirotida</taxon>
        <taxon>Stichopodidae</taxon>
        <taxon>Apostichopus</taxon>
    </lineage>
</organism>
<evidence type="ECO:0000313" key="3">
    <source>
        <dbReference type="Proteomes" id="UP000230750"/>
    </source>
</evidence>
<name>A0A2G8JFE3_STIJA</name>
<gene>
    <name evidence="2" type="ORF">BSL78_28723</name>
</gene>
<dbReference type="SUPFAM" id="SSF52540">
    <property type="entry name" value="P-loop containing nucleoside triphosphate hydrolases"/>
    <property type="match status" value="1"/>
</dbReference>
<evidence type="ECO:0000313" key="2">
    <source>
        <dbReference type="EMBL" id="PIK34453.1"/>
    </source>
</evidence>
<dbReference type="OrthoDB" id="10034282at2759"/>
<proteinExistence type="predicted"/>
<comment type="caution">
    <text evidence="2">The sequence shown here is derived from an EMBL/GenBank/DDBJ whole genome shotgun (WGS) entry which is preliminary data.</text>
</comment>
<sequence>MAANVSPVDIKPDVKKTVNDFDSFKVALAEDLTDENVIELATVFNYPPAIKEKLETSASAGRLMIRYMEERGQIEPTSILTLLCALNKMDLLGIEKRVRKLYEEHTGILCSSEDQSKAQIEEKKNKFNKYSKIAYQKQYGTAKPFPSMNERSVDRIFVEGGIYYVAQKGDSKQTPDVLESLESYNEILSSPKTDSKRKIIEGEPGYGKSTIGLQFLHDWCTKNPTSPLKDVKILIYLQLRQLVGVKSIYTAIKNFIVPKDEDMDEACIQEILRVYKESVVMIFDSYDEYPDKNETETDISFIIEMKMFQDSIVMILTRTLCLPPNLHPETKSIRLTGFGVAERRNYVLKVVDRNNDQLADWIEEQLQRNPVLKDLCQVPLLFTMVAHTVHKSQNIEVFNSLTRFFKYLIACFHNHMKSKKGATNEVPAVETKLAKLYRIAFEGLTQRKQQLTWKTTYLVSELGQEFYDYYIDLGMLAQEEVFDISQCIHLIEARMSHKIICEFYASNHLAWILSEDNRALTYRYLQEDQGNVGKSSLHWIYQEIYTSGYSRMDMIFPSAVNVKPL</sequence>
<accession>A0A2G8JFE3</accession>